<dbReference type="InterPro" id="IPR023267">
    <property type="entry name" value="RCMT"/>
</dbReference>
<dbReference type="GO" id="GO:0003723">
    <property type="term" value="F:RNA binding"/>
    <property type="evidence" value="ECO:0007669"/>
    <property type="project" value="UniProtKB-UniRule"/>
</dbReference>
<keyword evidence="1 5" id="KW-0489">Methyltransferase</keyword>
<evidence type="ECO:0000259" key="7">
    <source>
        <dbReference type="PROSITE" id="PS51686"/>
    </source>
</evidence>
<keyword evidence="3 5" id="KW-0949">S-adenosyl-L-methionine</keyword>
<dbReference type="Pfam" id="PF21148">
    <property type="entry name" value="NSUN5_fdxn-like"/>
    <property type="match status" value="1"/>
</dbReference>
<dbReference type="InterPro" id="IPR049560">
    <property type="entry name" value="MeTrfase_RsmB-F_NOP2_cat"/>
</dbReference>
<feature type="binding site" evidence="5">
    <location>
        <position position="270"/>
    </location>
    <ligand>
        <name>S-adenosyl-L-methionine</name>
        <dbReference type="ChEBI" id="CHEBI:59789"/>
    </ligand>
</feature>
<feature type="compositionally biased region" description="Basic residues" evidence="6">
    <location>
        <begin position="591"/>
        <end position="602"/>
    </location>
</feature>
<name>A0AAV7XRD9_9NEOP</name>
<feature type="region of interest" description="Disordered" evidence="6">
    <location>
        <begin position="512"/>
        <end position="602"/>
    </location>
</feature>
<dbReference type="GO" id="GO:0070475">
    <property type="term" value="P:rRNA base methylation"/>
    <property type="evidence" value="ECO:0007669"/>
    <property type="project" value="TreeGrafter"/>
</dbReference>
<dbReference type="InterPro" id="IPR049561">
    <property type="entry name" value="NSUN5_7_fdxn-like"/>
</dbReference>
<dbReference type="EMBL" id="JAPTSV010000005">
    <property type="protein sequence ID" value="KAJ1527892.1"/>
    <property type="molecule type" value="Genomic_DNA"/>
</dbReference>
<dbReference type="AlphaFoldDB" id="A0AAV7XRD9"/>
<dbReference type="PANTHER" id="PTHR22807:SF4">
    <property type="entry name" value="28S RRNA (CYTOSINE-C(5))-METHYLTRANSFERASE"/>
    <property type="match status" value="1"/>
</dbReference>
<dbReference type="CDD" id="cd02440">
    <property type="entry name" value="AdoMet_MTases"/>
    <property type="match status" value="1"/>
</dbReference>
<keyword evidence="2 5" id="KW-0808">Transferase</keyword>
<feature type="domain" description="SAM-dependent MTase RsmB/NOP-type" evidence="7">
    <location>
        <begin position="128"/>
        <end position="437"/>
    </location>
</feature>
<dbReference type="Gene3D" id="3.40.50.150">
    <property type="entry name" value="Vaccinia Virus protein VP39"/>
    <property type="match status" value="1"/>
</dbReference>
<keyword evidence="4 5" id="KW-0694">RNA-binding</keyword>
<dbReference type="InterPro" id="IPR048889">
    <property type="entry name" value="NSUN5_RCM1_N"/>
</dbReference>
<dbReference type="Pfam" id="PF21153">
    <property type="entry name" value="NSUN5_N"/>
    <property type="match status" value="1"/>
</dbReference>
<accession>A0AAV7XRD9</accession>
<keyword evidence="9" id="KW-1185">Reference proteome</keyword>
<dbReference type="GO" id="GO:0008173">
    <property type="term" value="F:RNA methyltransferase activity"/>
    <property type="evidence" value="ECO:0007669"/>
    <property type="project" value="InterPro"/>
</dbReference>
<evidence type="ECO:0000313" key="8">
    <source>
        <dbReference type="EMBL" id="KAJ1527892.1"/>
    </source>
</evidence>
<evidence type="ECO:0000256" key="1">
    <source>
        <dbReference type="ARBA" id="ARBA00022603"/>
    </source>
</evidence>
<comment type="similarity">
    <text evidence="5">Belongs to the class I-like SAM-binding methyltransferase superfamily. RsmB/NOP family.</text>
</comment>
<gene>
    <name evidence="8" type="ORF">ONE63_007828</name>
</gene>
<protein>
    <recommendedName>
        <fullName evidence="7">SAM-dependent MTase RsmB/NOP-type domain-containing protein</fullName>
    </recommendedName>
</protein>
<dbReference type="Proteomes" id="UP001075354">
    <property type="component" value="Chromosome 5"/>
</dbReference>
<feature type="binding site" evidence="5">
    <location>
        <position position="297"/>
    </location>
    <ligand>
        <name>S-adenosyl-L-methionine</name>
        <dbReference type="ChEBI" id="CHEBI:59789"/>
    </ligand>
</feature>
<dbReference type="PROSITE" id="PS51686">
    <property type="entry name" value="SAM_MT_RSMB_NOP"/>
    <property type="match status" value="1"/>
</dbReference>
<comment type="caution">
    <text evidence="5">Lacks conserved residue(s) required for the propagation of feature annotation.</text>
</comment>
<evidence type="ECO:0000256" key="3">
    <source>
        <dbReference type="ARBA" id="ARBA00022691"/>
    </source>
</evidence>
<evidence type="ECO:0000256" key="2">
    <source>
        <dbReference type="ARBA" id="ARBA00022679"/>
    </source>
</evidence>
<feature type="compositionally biased region" description="Basic and acidic residues" evidence="6">
    <location>
        <begin position="520"/>
        <end position="550"/>
    </location>
</feature>
<proteinExistence type="inferred from homology"/>
<evidence type="ECO:0000256" key="6">
    <source>
        <dbReference type="SAM" id="MobiDB-lite"/>
    </source>
</evidence>
<feature type="active site" description="Nucleophile" evidence="5">
    <location>
        <position position="370"/>
    </location>
</feature>
<feature type="binding site" evidence="5">
    <location>
        <position position="315"/>
    </location>
    <ligand>
        <name>S-adenosyl-L-methionine</name>
        <dbReference type="ChEBI" id="CHEBI:59789"/>
    </ligand>
</feature>
<organism evidence="8 9">
    <name type="scientific">Megalurothrips usitatus</name>
    <name type="common">bean blossom thrips</name>
    <dbReference type="NCBI Taxonomy" id="439358"/>
    <lineage>
        <taxon>Eukaryota</taxon>
        <taxon>Metazoa</taxon>
        <taxon>Ecdysozoa</taxon>
        <taxon>Arthropoda</taxon>
        <taxon>Hexapoda</taxon>
        <taxon>Insecta</taxon>
        <taxon>Pterygota</taxon>
        <taxon>Neoptera</taxon>
        <taxon>Paraneoptera</taxon>
        <taxon>Thysanoptera</taxon>
        <taxon>Terebrantia</taxon>
        <taxon>Thripoidea</taxon>
        <taxon>Thripidae</taxon>
        <taxon>Megalurothrips</taxon>
    </lineage>
</organism>
<dbReference type="PANTHER" id="PTHR22807">
    <property type="entry name" value="NOP2 YEAST -RELATED NOL1/NOP2/FMU SUN DOMAIN-CONTAINING"/>
    <property type="match status" value="1"/>
</dbReference>
<comment type="caution">
    <text evidence="8">The sequence shown here is derived from an EMBL/GenBank/DDBJ whole genome shotgun (WGS) entry which is preliminary data.</text>
</comment>
<evidence type="ECO:0000256" key="4">
    <source>
        <dbReference type="ARBA" id="ARBA00022884"/>
    </source>
</evidence>
<dbReference type="InterPro" id="IPR029063">
    <property type="entry name" value="SAM-dependent_MTases_sf"/>
</dbReference>
<dbReference type="InterPro" id="IPR001678">
    <property type="entry name" value="MeTrfase_RsmB-F_NOP2_dom"/>
</dbReference>
<evidence type="ECO:0000313" key="9">
    <source>
        <dbReference type="Proteomes" id="UP001075354"/>
    </source>
</evidence>
<dbReference type="Gene3D" id="3.30.70.1170">
    <property type="entry name" value="Sun protein, domain 3"/>
    <property type="match status" value="1"/>
</dbReference>
<evidence type="ECO:0000256" key="5">
    <source>
        <dbReference type="PROSITE-ProRule" id="PRU01023"/>
    </source>
</evidence>
<reference evidence="8" key="1">
    <citation type="submission" date="2022-12" db="EMBL/GenBank/DDBJ databases">
        <title>Chromosome-level genome assembly of the bean flower thrips Megalurothrips usitatus.</title>
        <authorList>
            <person name="Ma L."/>
            <person name="Liu Q."/>
            <person name="Li H."/>
            <person name="Cai W."/>
        </authorList>
    </citation>
    <scope>NUCLEOTIDE SEQUENCE</scope>
    <source>
        <strain evidence="8">Cailab_2022a</strain>
    </source>
</reference>
<sequence>MSESAKKPHSKARVPRLYKCAGKAVKEVRLHGANFKGLLYDLKHTNTKGLFALVNETLRHESELDALIRETGILVKEPRLDPWVTRVLMIELLWRNRPLAGPAIPLQIVRSYKSEFLSKQAGISTEVKKPVSITKGPRFVRINTIKISKEEIIDFFAQAGWHKLKNEDTGEGDRKYRHFLRTISSLSDDEFIEDAHIPNLLVFPRSLEFHNLDYYWDGSLLLQDKASCMPALLLNAPPGSTVLDMCAAPGMKTTHIAAILNNVGTIYAIEKNAERFNSLTKIVSQAEASCVKPLLGDSFKYSDKEIPGVEYILVDPSCSGSGMRLRTEIFNETAEKSKQRLETLASFQCDLLQHAMTNFPKVKRIVYSTCSIHPEENEAVVEKVLKHTLNFRPIIPDRGVEWMSRGSSEYDHGDFGFYSKPEIDMTSGFFLAVFERTEHDYVPGKMLQEICSTEAPVRSKRRKKAMPHISDTNLRNLEKYGNDIVDSENNLKLLSDTNDENLELQVDLIPKKKSKKKKSRKDESEPVLEDARETSSKRRKSKFSEEKGEDCTTDVPVKEKKKKLVEDAGMVDIESDYVSASKTDVDSSPRKEKKKKKKSLQL</sequence>
<dbReference type="SUPFAM" id="SSF53335">
    <property type="entry name" value="S-adenosyl-L-methionine-dependent methyltransferases"/>
    <property type="match status" value="1"/>
</dbReference>
<dbReference type="GO" id="GO:0005730">
    <property type="term" value="C:nucleolus"/>
    <property type="evidence" value="ECO:0007669"/>
    <property type="project" value="TreeGrafter"/>
</dbReference>
<dbReference type="PRINTS" id="PR02008">
    <property type="entry name" value="RCMTFAMILY"/>
</dbReference>
<dbReference type="Pfam" id="PF01189">
    <property type="entry name" value="Methyltr_RsmB-F"/>
    <property type="match status" value="1"/>
</dbReference>